<dbReference type="GO" id="GO:0016491">
    <property type="term" value="F:oxidoreductase activity"/>
    <property type="evidence" value="ECO:0007669"/>
    <property type="project" value="InterPro"/>
</dbReference>
<dbReference type="Gene3D" id="3.40.30.10">
    <property type="entry name" value="Glutaredoxin"/>
    <property type="match status" value="1"/>
</dbReference>
<protein>
    <submittedName>
        <fullName evidence="3">AhpC/TSA family protein</fullName>
    </submittedName>
</protein>
<dbReference type="InterPro" id="IPR000866">
    <property type="entry name" value="AhpC/TSA"/>
</dbReference>
<feature type="signal peptide" evidence="1">
    <location>
        <begin position="1"/>
        <end position="21"/>
    </location>
</feature>
<dbReference type="PROSITE" id="PS51352">
    <property type="entry name" value="THIOREDOXIN_2"/>
    <property type="match status" value="1"/>
</dbReference>
<keyword evidence="4" id="KW-1185">Reference proteome</keyword>
<organism evidence="3 4">
    <name type="scientific">Flavobacterium dankookense</name>
    <dbReference type="NCBI Taxonomy" id="706186"/>
    <lineage>
        <taxon>Bacteria</taxon>
        <taxon>Pseudomonadati</taxon>
        <taxon>Bacteroidota</taxon>
        <taxon>Flavobacteriia</taxon>
        <taxon>Flavobacteriales</taxon>
        <taxon>Flavobacteriaceae</taxon>
        <taxon>Flavobacterium</taxon>
    </lineage>
</organism>
<feature type="chain" id="PRO_5020441089" evidence="1">
    <location>
        <begin position="22"/>
        <end position="163"/>
    </location>
</feature>
<evidence type="ECO:0000256" key="1">
    <source>
        <dbReference type="SAM" id="SignalP"/>
    </source>
</evidence>
<dbReference type="CDD" id="cd02966">
    <property type="entry name" value="TlpA_like_family"/>
    <property type="match status" value="1"/>
</dbReference>
<dbReference type="EMBL" id="SNXR01000013">
    <property type="protein sequence ID" value="TDP59326.1"/>
    <property type="molecule type" value="Genomic_DNA"/>
</dbReference>
<dbReference type="InterPro" id="IPR036249">
    <property type="entry name" value="Thioredoxin-like_sf"/>
</dbReference>
<gene>
    <name evidence="3" type="ORF">BC748_1573</name>
</gene>
<dbReference type="PANTHER" id="PTHR42852:SF17">
    <property type="entry name" value="THIOREDOXIN-LIKE PROTEIN HI_1115"/>
    <property type="match status" value="1"/>
</dbReference>
<evidence type="ECO:0000259" key="2">
    <source>
        <dbReference type="PROSITE" id="PS51352"/>
    </source>
</evidence>
<accession>A0A4R6QBL0</accession>
<evidence type="ECO:0000313" key="3">
    <source>
        <dbReference type="EMBL" id="TDP59326.1"/>
    </source>
</evidence>
<dbReference type="Pfam" id="PF00578">
    <property type="entry name" value="AhpC-TSA"/>
    <property type="match status" value="1"/>
</dbReference>
<feature type="domain" description="Thioredoxin" evidence="2">
    <location>
        <begin position="8"/>
        <end position="161"/>
    </location>
</feature>
<name>A0A4R6QBL0_9FLAO</name>
<keyword evidence="1" id="KW-0732">Signal</keyword>
<evidence type="ECO:0000313" key="4">
    <source>
        <dbReference type="Proteomes" id="UP000295260"/>
    </source>
</evidence>
<reference evidence="3 4" key="1">
    <citation type="submission" date="2019-03" db="EMBL/GenBank/DDBJ databases">
        <title>Genomic Encyclopedia of Archaeal and Bacterial Type Strains, Phase II (KMG-II): from individual species to whole genera.</title>
        <authorList>
            <person name="Goeker M."/>
        </authorList>
    </citation>
    <scope>NUCLEOTIDE SEQUENCE [LARGE SCALE GENOMIC DNA]</scope>
    <source>
        <strain evidence="3 4">DSM 25687</strain>
    </source>
</reference>
<dbReference type="SUPFAM" id="SSF52833">
    <property type="entry name" value="Thioredoxin-like"/>
    <property type="match status" value="1"/>
</dbReference>
<dbReference type="GO" id="GO:0016209">
    <property type="term" value="F:antioxidant activity"/>
    <property type="evidence" value="ECO:0007669"/>
    <property type="project" value="InterPro"/>
</dbReference>
<dbReference type="InterPro" id="IPR013766">
    <property type="entry name" value="Thioredoxin_domain"/>
</dbReference>
<dbReference type="RefSeq" id="WP_133532862.1">
    <property type="nucleotide sequence ID" value="NZ_SNXR01000013.1"/>
</dbReference>
<proteinExistence type="predicted"/>
<dbReference type="OrthoDB" id="9815205at2"/>
<dbReference type="PANTHER" id="PTHR42852">
    <property type="entry name" value="THIOL:DISULFIDE INTERCHANGE PROTEIN DSBE"/>
    <property type="match status" value="1"/>
</dbReference>
<comment type="caution">
    <text evidence="3">The sequence shown here is derived from an EMBL/GenBank/DDBJ whole genome shotgun (WGS) entry which is preliminary data.</text>
</comment>
<sequence>MIKKAVHHLFVLLFVTFSVQAQEKVTVYDTYDDFATNILIEDENIYVINFWATWCAPCIKELPYFEKLNAENKNVKVIFVSLDSKKDLDKKLIPFIEKRKLKSKVLLLADKNYNSWLSKVDDDWSGAIPATLLLNGKKKQFAERDFENFDELNQYVNSFINLK</sequence>
<dbReference type="AlphaFoldDB" id="A0A4R6QBL0"/>
<dbReference type="InterPro" id="IPR050553">
    <property type="entry name" value="Thioredoxin_ResA/DsbE_sf"/>
</dbReference>
<dbReference type="Proteomes" id="UP000295260">
    <property type="component" value="Unassembled WGS sequence"/>
</dbReference>